<reference evidence="2" key="1">
    <citation type="journal article" date="2011" name="PLoS Biol.">
        <title>Gene gain and loss during evolution of obligate parasitism in the white rust pathogen of Arabidopsis thaliana.</title>
        <authorList>
            <person name="Kemen E."/>
            <person name="Gardiner A."/>
            <person name="Schultz-Larsen T."/>
            <person name="Kemen A.C."/>
            <person name="Balmuth A.L."/>
            <person name="Robert-Seilaniantz A."/>
            <person name="Bailey K."/>
            <person name="Holub E."/>
            <person name="Studholme D.J."/>
            <person name="Maclean D."/>
            <person name="Jones J.D."/>
        </authorList>
    </citation>
    <scope>NUCLEOTIDE SEQUENCE</scope>
</reference>
<organism evidence="2">
    <name type="scientific">Albugo laibachii Nc14</name>
    <dbReference type="NCBI Taxonomy" id="890382"/>
    <lineage>
        <taxon>Eukaryota</taxon>
        <taxon>Sar</taxon>
        <taxon>Stramenopiles</taxon>
        <taxon>Oomycota</taxon>
        <taxon>Peronosporomycetes</taxon>
        <taxon>Albuginales</taxon>
        <taxon>Albuginaceae</taxon>
        <taxon>Albugo</taxon>
    </lineage>
</organism>
<gene>
    <name evidence="2" type="primary">AlNc14C146G7399</name>
    <name evidence="2" type="ORF">ALNC14_083190</name>
</gene>
<evidence type="ECO:0000256" key="1">
    <source>
        <dbReference type="SAM" id="MobiDB-lite"/>
    </source>
</evidence>
<name>F0WLL1_9STRA</name>
<feature type="region of interest" description="Disordered" evidence="1">
    <location>
        <begin position="1"/>
        <end position="22"/>
    </location>
</feature>
<reference evidence="2" key="2">
    <citation type="submission" date="2011-02" db="EMBL/GenBank/DDBJ databases">
        <authorList>
            <person name="MacLean D."/>
        </authorList>
    </citation>
    <scope>NUCLEOTIDE SEQUENCE</scope>
</reference>
<accession>F0WLL1</accession>
<sequence length="96" mass="11522">MQSNDVDISTNGGRQQSMDVMEPKSINVMEKDLYYWIKIMSSQVETIRNHRREQRNQEIVPFIQKQTSKIEVFFAQKKNKPQFLFQSDRKLRGLRE</sequence>
<evidence type="ECO:0000313" key="2">
    <source>
        <dbReference type="EMBL" id="CCA22176.1"/>
    </source>
</evidence>
<dbReference type="EMBL" id="FR824191">
    <property type="protein sequence ID" value="CCA22176.1"/>
    <property type="molecule type" value="Genomic_DNA"/>
</dbReference>
<protein>
    <submittedName>
        <fullName evidence="2">AlNc14C146G7399 protein</fullName>
    </submittedName>
</protein>
<dbReference type="AlphaFoldDB" id="F0WLL1"/>
<proteinExistence type="predicted"/>
<feature type="compositionally biased region" description="Polar residues" evidence="1">
    <location>
        <begin position="1"/>
        <end position="18"/>
    </location>
</feature>
<dbReference type="HOGENOM" id="CLU_2364010_0_0_1"/>